<dbReference type="PANTHER" id="PTHR14005:SF0">
    <property type="entry name" value="EUKARYOTIC TRANSLATION INITIATION FACTOR 3 SUBUNIT A"/>
    <property type="match status" value="1"/>
</dbReference>
<dbReference type="GO" id="GO:0003729">
    <property type="term" value="F:mRNA binding"/>
    <property type="evidence" value="ECO:0007669"/>
    <property type="project" value="TreeGrafter"/>
</dbReference>
<dbReference type="OMA" id="YLAYRMS"/>
<keyword evidence="3" id="KW-0648">Protein biosynthesis</keyword>
<feature type="region of interest" description="Disordered" evidence="5">
    <location>
        <begin position="92"/>
        <end position="129"/>
    </location>
</feature>
<evidence type="ECO:0000259" key="6">
    <source>
        <dbReference type="Pfam" id="PF22591"/>
    </source>
</evidence>
<feature type="compositionally biased region" description="Polar residues" evidence="5">
    <location>
        <begin position="109"/>
        <end position="129"/>
    </location>
</feature>
<keyword evidence="2" id="KW-0396">Initiation factor</keyword>
<feature type="domain" description="eIF3a PCI" evidence="6">
    <location>
        <begin position="132"/>
        <end position="380"/>
    </location>
</feature>
<evidence type="ECO:0000256" key="4">
    <source>
        <dbReference type="SAM" id="Coils"/>
    </source>
</evidence>
<dbReference type="InterPro" id="IPR027512">
    <property type="entry name" value="EIF3A"/>
</dbReference>
<reference evidence="7" key="1">
    <citation type="submission" date="2021-02" db="EMBL/GenBank/DDBJ databases">
        <authorList>
            <person name="Dougan E. K."/>
            <person name="Rhodes N."/>
            <person name="Thang M."/>
            <person name="Chan C."/>
        </authorList>
    </citation>
    <scope>NUCLEOTIDE SEQUENCE</scope>
</reference>
<keyword evidence="8" id="KW-1185">Reference proteome</keyword>
<dbReference type="Gene3D" id="1.25.40.860">
    <property type="match status" value="1"/>
</dbReference>
<evidence type="ECO:0000313" key="7">
    <source>
        <dbReference type="EMBL" id="CAE8625115.1"/>
    </source>
</evidence>
<feature type="coiled-coil region" evidence="4">
    <location>
        <begin position="559"/>
        <end position="671"/>
    </location>
</feature>
<proteinExistence type="predicted"/>
<evidence type="ECO:0000256" key="1">
    <source>
        <dbReference type="ARBA" id="ARBA00022490"/>
    </source>
</evidence>
<comment type="caution">
    <text evidence="7">The sequence shown here is derived from an EMBL/GenBank/DDBJ whole genome shotgun (WGS) entry which is preliminary data.</text>
</comment>
<dbReference type="GO" id="GO:0002188">
    <property type="term" value="P:translation reinitiation"/>
    <property type="evidence" value="ECO:0007669"/>
    <property type="project" value="TreeGrafter"/>
</dbReference>
<dbReference type="GO" id="GO:0071541">
    <property type="term" value="C:eukaryotic translation initiation factor 3 complex, eIF3m"/>
    <property type="evidence" value="ECO:0007669"/>
    <property type="project" value="TreeGrafter"/>
</dbReference>
<gene>
    <name evidence="7" type="ORF">PGLA1383_LOCUS42148</name>
</gene>
<dbReference type="GO" id="GO:0003743">
    <property type="term" value="F:translation initiation factor activity"/>
    <property type="evidence" value="ECO:0007669"/>
    <property type="project" value="UniProtKB-KW"/>
</dbReference>
<keyword evidence="1" id="KW-0963">Cytoplasm</keyword>
<evidence type="ECO:0000256" key="2">
    <source>
        <dbReference type="ARBA" id="ARBA00022540"/>
    </source>
</evidence>
<dbReference type="EMBL" id="CAJNNV010028583">
    <property type="protein sequence ID" value="CAE8625115.1"/>
    <property type="molecule type" value="Genomic_DNA"/>
</dbReference>
<evidence type="ECO:0000256" key="3">
    <source>
        <dbReference type="ARBA" id="ARBA00022917"/>
    </source>
</evidence>
<dbReference type="GO" id="GO:0071540">
    <property type="term" value="C:eukaryotic translation initiation factor 3 complex, eIF3e"/>
    <property type="evidence" value="ECO:0007669"/>
    <property type="project" value="TreeGrafter"/>
</dbReference>
<dbReference type="GO" id="GO:0001732">
    <property type="term" value="P:formation of cytoplasmic translation initiation complex"/>
    <property type="evidence" value="ECO:0007669"/>
    <property type="project" value="TreeGrafter"/>
</dbReference>
<evidence type="ECO:0000256" key="5">
    <source>
        <dbReference type="SAM" id="MobiDB-lite"/>
    </source>
</evidence>
<feature type="compositionally biased region" description="Low complexity" evidence="5">
    <location>
        <begin position="1"/>
        <end position="13"/>
    </location>
</feature>
<dbReference type="OrthoDB" id="1938156at2759"/>
<dbReference type="GO" id="GO:0043614">
    <property type="term" value="C:multi-eIF complex"/>
    <property type="evidence" value="ECO:0007669"/>
    <property type="project" value="TreeGrafter"/>
</dbReference>
<name>A0A813GJ34_POLGL</name>
<dbReference type="InterPro" id="IPR054711">
    <property type="entry name" value="eIF3a_PCI_TPR-like"/>
</dbReference>
<dbReference type="PANTHER" id="PTHR14005">
    <property type="entry name" value="EUKARYOTIC TRANSLATION INITIATION FACTOR 3, THETA SUBUNIT"/>
    <property type="match status" value="1"/>
</dbReference>
<protein>
    <recommendedName>
        <fullName evidence="6">eIF3a PCI domain-containing protein</fullName>
    </recommendedName>
</protein>
<dbReference type="Gene3D" id="4.10.860.10">
    <property type="entry name" value="UVR domain"/>
    <property type="match status" value="1"/>
</dbReference>
<accession>A0A813GJ34</accession>
<dbReference type="AlphaFoldDB" id="A0A813GJ34"/>
<feature type="non-terminal residue" evidence="7">
    <location>
        <position position="1"/>
    </location>
</feature>
<dbReference type="Proteomes" id="UP000654075">
    <property type="component" value="Unassembled WGS sequence"/>
</dbReference>
<organism evidence="7 8">
    <name type="scientific">Polarella glacialis</name>
    <name type="common">Dinoflagellate</name>
    <dbReference type="NCBI Taxonomy" id="89957"/>
    <lineage>
        <taxon>Eukaryota</taxon>
        <taxon>Sar</taxon>
        <taxon>Alveolata</taxon>
        <taxon>Dinophyceae</taxon>
        <taxon>Suessiales</taxon>
        <taxon>Suessiaceae</taxon>
        <taxon>Polarella</taxon>
    </lineage>
</organism>
<feature type="region of interest" description="Disordered" evidence="5">
    <location>
        <begin position="1"/>
        <end position="37"/>
    </location>
</feature>
<dbReference type="Pfam" id="PF22591">
    <property type="entry name" value="eIF3a_PCI_TPR-like"/>
    <property type="match status" value="1"/>
</dbReference>
<sequence>MAESVEASSAASSGNLAEPSSSSRRRPAKGTGKLHIADEPLEYVALDALRDLPNEAAGRLMRSLQLSSRKVEQTELLVLELQCQLKELGQRRAVKRSEPVAGTDAGTDDSPQSKPLSSEPLSVHTQSDARQVELKKIRVAREGLHQYRSTCQAANITSLEKVVRVFRLAAEDKVNEAMKEQDLKGKDISDLDELDSPETILLQVHTHFRFLWDSYKVILDVLKSNNRLEEVYHETSKHAFEFCKVNSRPQEFKRLCDILRKNYQDLFKRTGSGPQNAVQPGNPDTITKTLETRCRQMQVATELDLWREAYFTATEICELMAKTRPKPPLRSMYYEYLGQIFWKSENYLFHAFASLKNVMYVKELELLASRSVLATYASLFSAQSVPSRDSISSQIIEKGLRNFASEPCKKLFDLVESDFTPLSLCQDAKPFLDQIATDDICEGKLKDYVTPLKQIIFFRLMKQLSEVYISMTIEDFERAASIVPFNIAEKWMANARAQGISIQINYIQQAIVFGAPRKLDMKSMRQPLIEIGFKLQQAMQRVAADELQKKDKLEKAHLLTNIRERMDKETKTIRQRKEEIERRKEEFERKKQIQEKEANEKLRKQEAAEAEQERLRQEVERQRRAVDREEQKRKEAEIAKNKEMLEQMKKLADQKSNLKVAGKKITDIEEEDLDNISFDQIEKAREAQITRERQDKIRARKMENKRVDHLARALREEETPLIDDWADEIEAS</sequence>
<evidence type="ECO:0000313" key="8">
    <source>
        <dbReference type="Proteomes" id="UP000654075"/>
    </source>
</evidence>
<keyword evidence="4" id="KW-0175">Coiled coil</keyword>